<dbReference type="Gene3D" id="3.30.1380.10">
    <property type="match status" value="1"/>
</dbReference>
<dbReference type="PANTHER" id="PTHR34385:SF1">
    <property type="entry name" value="PEPTIDOGLYCAN L-ALANYL-D-GLUTAMATE ENDOPEPTIDASE CWLK"/>
    <property type="match status" value="1"/>
</dbReference>
<protein>
    <recommendedName>
        <fullName evidence="1">D-alanyl-D-alanine carboxypeptidase-like core domain-containing protein</fullName>
    </recommendedName>
</protein>
<evidence type="ECO:0000313" key="2">
    <source>
        <dbReference type="EMBL" id="MDQ0361614.1"/>
    </source>
</evidence>
<dbReference type="InterPro" id="IPR058193">
    <property type="entry name" value="VanY/YodJ_core_dom"/>
</dbReference>
<dbReference type="SUPFAM" id="SSF55166">
    <property type="entry name" value="Hedgehog/DD-peptidase"/>
    <property type="match status" value="1"/>
</dbReference>
<dbReference type="InterPro" id="IPR052179">
    <property type="entry name" value="DD-CPase-like"/>
</dbReference>
<keyword evidence="3" id="KW-1185">Reference proteome</keyword>
<reference evidence="2 3" key="1">
    <citation type="submission" date="2023-07" db="EMBL/GenBank/DDBJ databases">
        <title>Genomic Encyclopedia of Type Strains, Phase IV (KMG-IV): sequencing the most valuable type-strain genomes for metagenomic binning, comparative biology and taxonomic classification.</title>
        <authorList>
            <person name="Goeker M."/>
        </authorList>
    </citation>
    <scope>NUCLEOTIDE SEQUENCE [LARGE SCALE GENOMIC DNA]</scope>
    <source>
        <strain evidence="2 3">DSM 16784</strain>
    </source>
</reference>
<dbReference type="Proteomes" id="UP001230220">
    <property type="component" value="Unassembled WGS sequence"/>
</dbReference>
<dbReference type="PANTHER" id="PTHR34385">
    <property type="entry name" value="D-ALANYL-D-ALANINE CARBOXYPEPTIDASE"/>
    <property type="match status" value="1"/>
</dbReference>
<dbReference type="Pfam" id="PF02557">
    <property type="entry name" value="VanY"/>
    <property type="match status" value="1"/>
</dbReference>
<gene>
    <name evidence="2" type="ORF">J2S15_002364</name>
</gene>
<evidence type="ECO:0000313" key="3">
    <source>
        <dbReference type="Proteomes" id="UP001230220"/>
    </source>
</evidence>
<organism evidence="2 3">
    <name type="scientific">Breznakia pachnodae</name>
    <dbReference type="NCBI Taxonomy" id="265178"/>
    <lineage>
        <taxon>Bacteria</taxon>
        <taxon>Bacillati</taxon>
        <taxon>Bacillota</taxon>
        <taxon>Erysipelotrichia</taxon>
        <taxon>Erysipelotrichales</taxon>
        <taxon>Erysipelotrichaceae</taxon>
        <taxon>Breznakia</taxon>
    </lineage>
</organism>
<accession>A0ABU0E3Z5</accession>
<dbReference type="CDD" id="cd14852">
    <property type="entry name" value="LD-carboxypeptidase"/>
    <property type="match status" value="1"/>
</dbReference>
<name>A0ABU0E3Z5_9FIRM</name>
<proteinExistence type="predicted"/>
<feature type="domain" description="D-alanyl-D-alanine carboxypeptidase-like core" evidence="1">
    <location>
        <begin position="135"/>
        <end position="264"/>
    </location>
</feature>
<dbReference type="RefSeq" id="WP_307408484.1">
    <property type="nucleotide sequence ID" value="NZ_JAUSUR010000004.1"/>
</dbReference>
<evidence type="ECO:0000259" key="1">
    <source>
        <dbReference type="Pfam" id="PF02557"/>
    </source>
</evidence>
<dbReference type="InterPro" id="IPR003709">
    <property type="entry name" value="VanY-like_core_dom"/>
</dbReference>
<sequence>MSEEVNSNIIFEILQGVPEAMEALASILTSSGFKHIETIKNYELFGLRLYELWNGCCNRNDYKTKQVLELLKNKKISKQILDEHLSKHPGIGFDEIINQEIYACLINKKNRVEEILLESIHTYSLVDIFGRPTRVEVEAYKHFIELTSYLLNDKSLLIGIESAFRSFDDQQAVYNELLSQYGSEYAREYVAPVGHSEHHTGQAIDVNVYVNYRWCKTNEELFACEDEFRIMHSHLHKFVFILRYPRDKNTGYPYEPWHIRYVGKNLAKYLYENNLSLDEYHANKKDRKGDCTE</sequence>
<comment type="caution">
    <text evidence="2">The sequence shown here is derived from an EMBL/GenBank/DDBJ whole genome shotgun (WGS) entry which is preliminary data.</text>
</comment>
<dbReference type="InterPro" id="IPR009045">
    <property type="entry name" value="Zn_M74/Hedgehog-like"/>
</dbReference>
<dbReference type="EMBL" id="JAUSUR010000004">
    <property type="protein sequence ID" value="MDQ0361614.1"/>
    <property type="molecule type" value="Genomic_DNA"/>
</dbReference>